<dbReference type="OrthoDB" id="1910631at2"/>
<accession>A0A3D9FX76</accession>
<dbReference type="Pfam" id="PF20330">
    <property type="entry name" value="DUF6625"/>
    <property type="match status" value="1"/>
</dbReference>
<dbReference type="AlphaFoldDB" id="A0A3D9FX76"/>
<keyword evidence="2" id="KW-1185">Reference proteome</keyword>
<dbReference type="InterPro" id="IPR046733">
    <property type="entry name" value="DUF6625"/>
</dbReference>
<organism evidence="1 2">
    <name type="scientific">Flavobacterium cutihirudinis</name>
    <dbReference type="NCBI Taxonomy" id="1265740"/>
    <lineage>
        <taxon>Bacteria</taxon>
        <taxon>Pseudomonadati</taxon>
        <taxon>Bacteroidota</taxon>
        <taxon>Flavobacteriia</taxon>
        <taxon>Flavobacteriales</taxon>
        <taxon>Flavobacteriaceae</taxon>
        <taxon>Flavobacterium</taxon>
    </lineage>
</organism>
<dbReference type="Proteomes" id="UP000257004">
    <property type="component" value="Unassembled WGS sequence"/>
</dbReference>
<gene>
    <name evidence="1" type="ORF">BD847_2037</name>
</gene>
<name>A0A3D9FX76_9FLAO</name>
<proteinExistence type="predicted"/>
<sequence length="389" mass="46483">MNKIVLLNCYLGKLPWYFDFFLKSCATNPSVDFIIFSNDEKVREIPKNVKMIKFSLEKFNQLASEKLNLDIKITNAYKICDFKPAFGVIFQSEIENYDFWGVCDIDLVFGRIREFMTEELLNEFDVISVKDSFPSGYFLLFRNNDTINQLFKKSKDYEFIFTSNENYCFDECGGAYDEVISGINILDVPTKTESIHHVLVREQNTIRVHFDLFIIEGTPGNIKWDDGILSYKNEYEVLLYHFSSYKNNVFSKTKNWQKIPRSYFIDKYNIRKYTNWGLSAKWTDTINPNLKKKLFEIDMFWSKFLSSGWIQNLDKGQYSYMNRFIFIDANRNEQCYLRYENSENQFELIKMMFHKRYFFNRITKQYYKNEKNGFSEVLPDGNLIKYSKS</sequence>
<reference evidence="1 2" key="1">
    <citation type="submission" date="2018-07" db="EMBL/GenBank/DDBJ databases">
        <title>Genomic Encyclopedia of Archaeal and Bacterial Type Strains, Phase II (KMG-II): from individual species to whole genera.</title>
        <authorList>
            <person name="Goeker M."/>
        </authorList>
    </citation>
    <scope>NUCLEOTIDE SEQUENCE [LARGE SCALE GENOMIC DNA]</scope>
    <source>
        <strain evidence="1 2">DSM 25795</strain>
    </source>
</reference>
<dbReference type="RefSeq" id="WP_115888107.1">
    <property type="nucleotide sequence ID" value="NZ_QRDQ01000008.1"/>
</dbReference>
<evidence type="ECO:0000313" key="1">
    <source>
        <dbReference type="EMBL" id="RED25288.1"/>
    </source>
</evidence>
<evidence type="ECO:0000313" key="2">
    <source>
        <dbReference type="Proteomes" id="UP000257004"/>
    </source>
</evidence>
<dbReference type="EMBL" id="QRDQ01000008">
    <property type="protein sequence ID" value="RED25288.1"/>
    <property type="molecule type" value="Genomic_DNA"/>
</dbReference>
<protein>
    <submittedName>
        <fullName evidence="1">Uncharacterized protein</fullName>
    </submittedName>
</protein>
<comment type="caution">
    <text evidence="1">The sequence shown here is derived from an EMBL/GenBank/DDBJ whole genome shotgun (WGS) entry which is preliminary data.</text>
</comment>